<organism evidence="1 2">
    <name type="scientific">Trichothecium roseum</name>
    <dbReference type="NCBI Taxonomy" id="47278"/>
    <lineage>
        <taxon>Eukaryota</taxon>
        <taxon>Fungi</taxon>
        <taxon>Dikarya</taxon>
        <taxon>Ascomycota</taxon>
        <taxon>Pezizomycotina</taxon>
        <taxon>Sordariomycetes</taxon>
        <taxon>Hypocreomycetidae</taxon>
        <taxon>Hypocreales</taxon>
        <taxon>Hypocreales incertae sedis</taxon>
        <taxon>Trichothecium</taxon>
    </lineage>
</organism>
<gene>
    <name evidence="1" type="ORF">N3K66_001012</name>
</gene>
<accession>A0ACC0VEE6</accession>
<comment type="caution">
    <text evidence="1">The sequence shown here is derived from an EMBL/GenBank/DDBJ whole genome shotgun (WGS) entry which is preliminary data.</text>
</comment>
<name>A0ACC0VEE6_9HYPO</name>
<dbReference type="EMBL" id="CM047940">
    <property type="protein sequence ID" value="KAI9904483.1"/>
    <property type="molecule type" value="Genomic_DNA"/>
</dbReference>
<protein>
    <submittedName>
        <fullName evidence="1">Uncharacterized protein</fullName>
    </submittedName>
</protein>
<evidence type="ECO:0000313" key="1">
    <source>
        <dbReference type="EMBL" id="KAI9904483.1"/>
    </source>
</evidence>
<reference evidence="1" key="1">
    <citation type="submission" date="2022-10" db="EMBL/GenBank/DDBJ databases">
        <title>Complete Genome of Trichothecium roseum strain YXFP-22015, a Plant Pathogen Isolated from Citrus.</title>
        <authorList>
            <person name="Wang Y."/>
            <person name="Zhu L."/>
        </authorList>
    </citation>
    <scope>NUCLEOTIDE SEQUENCE</scope>
    <source>
        <strain evidence="1">YXFP-22015</strain>
    </source>
</reference>
<dbReference type="Proteomes" id="UP001163324">
    <property type="component" value="Chromosome 1"/>
</dbReference>
<keyword evidence="2" id="KW-1185">Reference proteome</keyword>
<evidence type="ECO:0000313" key="2">
    <source>
        <dbReference type="Proteomes" id="UP001163324"/>
    </source>
</evidence>
<sequence length="372" mass="40380">MSPSHEVRHQSTPGPKEVGDWFRDTYTSQDHSSHSSSSHAHKRPSHSKPKENGDSRSRDHGRSNDSNTIKFMKWLAGNHPSAASQSSRSRSSKSSHAYKSRSSSHGHHDDDRKPKHRSSRHGSHGSRHGHSSKKEGDLPLDPYSSQVDSLHGMDRESEQDLPFPSSSSNAHSYSQAAYFEVDANAGFLTEVKAGDEALPGVLSPSGDFVALFPEGAVPLQNPFTKGELGRSDVKFWEVNFATGESSFHMSAMPNALFEGAEDNVNCGSSRSGLSALSGYVDAFTAKSPPLSPTYECDETVMPSDSVTAVGERNAAAMYAVMHSARPAYSDDGVPEGTVCPYDSVSVAGNRRSDSQKHKKSHAREGDKRRSKH</sequence>
<proteinExistence type="predicted"/>